<gene>
    <name evidence="6" type="ORF">AL00_07925</name>
</gene>
<evidence type="ECO:0000256" key="2">
    <source>
        <dbReference type="ARBA" id="ARBA00022692"/>
    </source>
</evidence>
<feature type="transmembrane region" description="Helical" evidence="5">
    <location>
        <begin position="112"/>
        <end position="131"/>
    </location>
</feature>
<sequence length="132" mass="14443">MMTEIHWMAATGLMTALFWMVYVLNRFAVIGIPASLGNPNPEHKPLSDWAQRATAAHQNAMENFPIFAALVLGVVALNLSSSLTITLSMLYFFARLAHFVVYTLGIPVARTLTFALGWVVQVVLALVILGVV</sequence>
<comment type="subcellular location">
    <subcellularLocation>
        <location evidence="1">Membrane</location>
    </subcellularLocation>
</comment>
<protein>
    <submittedName>
        <fullName evidence="6">Membrane protein</fullName>
    </submittedName>
</protein>
<dbReference type="InterPro" id="IPR001129">
    <property type="entry name" value="Membr-assoc_MAPEG"/>
</dbReference>
<dbReference type="Gene3D" id="1.20.120.550">
    <property type="entry name" value="Membrane associated eicosanoid/glutathione metabolism-like domain"/>
    <property type="match status" value="1"/>
</dbReference>
<dbReference type="SUPFAM" id="SSF161084">
    <property type="entry name" value="MAPEG domain-like"/>
    <property type="match status" value="1"/>
</dbReference>
<evidence type="ECO:0000256" key="3">
    <source>
        <dbReference type="ARBA" id="ARBA00022989"/>
    </source>
</evidence>
<keyword evidence="4 5" id="KW-0472">Membrane</keyword>
<dbReference type="GO" id="GO:0016020">
    <property type="term" value="C:membrane"/>
    <property type="evidence" value="ECO:0007669"/>
    <property type="project" value="UniProtKB-SubCell"/>
</dbReference>
<comment type="caution">
    <text evidence="6">The sequence shown here is derived from an EMBL/GenBank/DDBJ whole genome shotgun (WGS) entry which is preliminary data.</text>
</comment>
<keyword evidence="3 5" id="KW-1133">Transmembrane helix</keyword>
<keyword evidence="2 5" id="KW-0812">Transmembrane</keyword>
<dbReference type="InterPro" id="IPR023352">
    <property type="entry name" value="MAPEG-like_dom_sf"/>
</dbReference>
<dbReference type="EMBL" id="JANF02000039">
    <property type="protein sequence ID" value="KER36956.1"/>
    <property type="molecule type" value="Genomic_DNA"/>
</dbReference>
<feature type="transmembrane region" description="Helical" evidence="5">
    <location>
        <begin position="66"/>
        <end position="92"/>
    </location>
</feature>
<name>A0A8E0WT70_9SPHN</name>
<dbReference type="PANTHER" id="PTHR35371:SF1">
    <property type="entry name" value="BLR7753 PROTEIN"/>
    <property type="match status" value="1"/>
</dbReference>
<dbReference type="AlphaFoldDB" id="A0A8E0WT70"/>
<evidence type="ECO:0000256" key="1">
    <source>
        <dbReference type="ARBA" id="ARBA00004370"/>
    </source>
</evidence>
<evidence type="ECO:0000313" key="6">
    <source>
        <dbReference type="EMBL" id="KER36956.1"/>
    </source>
</evidence>
<evidence type="ECO:0000256" key="4">
    <source>
        <dbReference type="ARBA" id="ARBA00023136"/>
    </source>
</evidence>
<organism evidence="6 7">
    <name type="scientific">Sphingobium indicum F2</name>
    <dbReference type="NCBI Taxonomy" id="1450518"/>
    <lineage>
        <taxon>Bacteria</taxon>
        <taxon>Pseudomonadati</taxon>
        <taxon>Pseudomonadota</taxon>
        <taxon>Alphaproteobacteria</taxon>
        <taxon>Sphingomonadales</taxon>
        <taxon>Sphingomonadaceae</taxon>
        <taxon>Sphingobium</taxon>
    </lineage>
</organism>
<reference evidence="6 7" key="1">
    <citation type="submission" date="2014-05" db="EMBL/GenBank/DDBJ databases">
        <title>Genome Announcement of Sphingobium lucknowense F2.</title>
        <authorList>
            <person name="Lal R."/>
            <person name="Negi V."/>
            <person name="Lata P."/>
            <person name="Sangwan N."/>
            <person name="Gupta S.K."/>
            <person name="Rao D.L.N."/>
            <person name="Das S."/>
        </authorList>
    </citation>
    <scope>NUCLEOTIDE SEQUENCE [LARGE SCALE GENOMIC DNA]</scope>
    <source>
        <strain evidence="6 7">F2</strain>
    </source>
</reference>
<feature type="transmembrane region" description="Helical" evidence="5">
    <location>
        <begin position="6"/>
        <end position="24"/>
    </location>
</feature>
<evidence type="ECO:0000256" key="5">
    <source>
        <dbReference type="SAM" id="Phobius"/>
    </source>
</evidence>
<proteinExistence type="predicted"/>
<dbReference type="Pfam" id="PF01124">
    <property type="entry name" value="MAPEG"/>
    <property type="match status" value="1"/>
</dbReference>
<dbReference type="PANTHER" id="PTHR35371">
    <property type="entry name" value="INNER MEMBRANE PROTEIN"/>
    <property type="match status" value="1"/>
</dbReference>
<dbReference type="Proteomes" id="UP000028135">
    <property type="component" value="Unassembled WGS sequence"/>
</dbReference>
<evidence type="ECO:0000313" key="7">
    <source>
        <dbReference type="Proteomes" id="UP000028135"/>
    </source>
</evidence>
<accession>A0A8E0WT70</accession>